<evidence type="ECO:0000256" key="11">
    <source>
        <dbReference type="ARBA" id="ARBA00022984"/>
    </source>
</evidence>
<dbReference type="InterPro" id="IPR016166">
    <property type="entry name" value="FAD-bd_PCMH"/>
</dbReference>
<dbReference type="UniPathway" id="UPA00219"/>
<feature type="active site" evidence="16">
    <location>
        <position position="171"/>
    </location>
</feature>
<dbReference type="AlphaFoldDB" id="A0A1D7QW82"/>
<evidence type="ECO:0000256" key="13">
    <source>
        <dbReference type="ARBA" id="ARBA00023306"/>
    </source>
</evidence>
<dbReference type="HAMAP" id="MF_00037">
    <property type="entry name" value="MurB"/>
    <property type="match status" value="1"/>
</dbReference>
<dbReference type="InterPro" id="IPR036635">
    <property type="entry name" value="MurB_C_sf"/>
</dbReference>
<dbReference type="NCBIfam" id="NF010480">
    <property type="entry name" value="PRK13905.1"/>
    <property type="match status" value="1"/>
</dbReference>
<evidence type="ECO:0000256" key="10">
    <source>
        <dbReference type="ARBA" id="ARBA00022960"/>
    </source>
</evidence>
<proteinExistence type="inferred from homology"/>
<keyword evidence="8 16" id="KW-0274">FAD</keyword>
<evidence type="ECO:0000256" key="7">
    <source>
        <dbReference type="ARBA" id="ARBA00022630"/>
    </source>
</evidence>
<dbReference type="InterPro" id="IPR011601">
    <property type="entry name" value="MurB_C"/>
</dbReference>
<dbReference type="RefSeq" id="WP_069365271.1">
    <property type="nucleotide sequence ID" value="NZ_CP012502.1"/>
</dbReference>
<dbReference type="InterPro" id="IPR036318">
    <property type="entry name" value="FAD-bd_PCMH-like_sf"/>
</dbReference>
<protein>
    <recommendedName>
        <fullName evidence="16">UDP-N-acetylenolpyruvoylglucosamine reductase</fullName>
        <ecNumber evidence="16">1.3.1.98</ecNumber>
    </recommendedName>
    <alternativeName>
        <fullName evidence="16">UDP-N-acetylmuramate dehydrogenase</fullName>
    </alternativeName>
</protein>
<evidence type="ECO:0000256" key="9">
    <source>
        <dbReference type="ARBA" id="ARBA00022857"/>
    </source>
</evidence>
<dbReference type="PANTHER" id="PTHR21071">
    <property type="entry name" value="UDP-N-ACETYLENOLPYRUVOYLGLUCOSAMINE REDUCTASE"/>
    <property type="match status" value="1"/>
</dbReference>
<dbReference type="EC" id="1.3.1.98" evidence="16"/>
<keyword evidence="12 16" id="KW-0560">Oxidoreductase</keyword>
<dbReference type="InterPro" id="IPR003170">
    <property type="entry name" value="MurB"/>
</dbReference>
<feature type="domain" description="FAD-binding PCMH-type" evidence="17">
    <location>
        <begin position="27"/>
        <end position="192"/>
    </location>
</feature>
<keyword evidence="6 16" id="KW-0132">Cell division</keyword>
<name>A0A1D7QW82_9BACI</name>
<keyword evidence="7 16" id="KW-0285">Flavoprotein</keyword>
<keyword evidence="19" id="KW-1185">Reference proteome</keyword>
<dbReference type="InterPro" id="IPR016167">
    <property type="entry name" value="FAD-bd_PCMH_sub1"/>
</dbReference>
<feature type="active site" evidence="16">
    <location>
        <position position="291"/>
    </location>
</feature>
<comment type="pathway">
    <text evidence="4 16">Cell wall biogenesis; peptidoglycan biosynthesis.</text>
</comment>
<dbReference type="NCBIfam" id="TIGR00179">
    <property type="entry name" value="murB"/>
    <property type="match status" value="1"/>
</dbReference>
<dbReference type="GO" id="GO:0071949">
    <property type="term" value="F:FAD binding"/>
    <property type="evidence" value="ECO:0007669"/>
    <property type="project" value="InterPro"/>
</dbReference>
<dbReference type="SUPFAM" id="SSF56176">
    <property type="entry name" value="FAD-binding/transporter-associated domain-like"/>
    <property type="match status" value="1"/>
</dbReference>
<dbReference type="Gene3D" id="3.30.465.10">
    <property type="match status" value="1"/>
</dbReference>
<dbReference type="STRING" id="632773.BBEV_1912"/>
<keyword evidence="13 16" id="KW-0131">Cell cycle</keyword>
<dbReference type="GO" id="GO:0051301">
    <property type="term" value="P:cell division"/>
    <property type="evidence" value="ECO:0007669"/>
    <property type="project" value="UniProtKB-KW"/>
</dbReference>
<dbReference type="PROSITE" id="PS51387">
    <property type="entry name" value="FAD_PCMH"/>
    <property type="match status" value="1"/>
</dbReference>
<dbReference type="Gene3D" id="3.90.78.10">
    <property type="entry name" value="UDP-N-acetylenolpyruvoylglucosamine reductase, C-terminal domain"/>
    <property type="match status" value="1"/>
</dbReference>
<dbReference type="Pfam" id="PF02873">
    <property type="entry name" value="MurB_C"/>
    <property type="match status" value="1"/>
</dbReference>
<keyword evidence="9 16" id="KW-0521">NADP</keyword>
<reference evidence="18 19" key="1">
    <citation type="submission" date="2015-08" db="EMBL/GenBank/DDBJ databases">
        <title>The complete genome sequence of Bacillus beveridgei MLTeJB.</title>
        <authorList>
            <person name="Hanson T.E."/>
            <person name="Mesa C."/>
            <person name="Basesman S.M."/>
            <person name="Oremland R.S."/>
        </authorList>
    </citation>
    <scope>NUCLEOTIDE SEQUENCE [LARGE SCALE GENOMIC DNA]</scope>
    <source>
        <strain evidence="18 19">MLTeJB</strain>
    </source>
</reference>
<dbReference type="PATRIC" id="fig|632773.3.peg.2001"/>
<comment type="catalytic activity">
    <reaction evidence="15 16">
        <text>UDP-N-acetyl-alpha-D-muramate + NADP(+) = UDP-N-acetyl-3-O-(1-carboxyvinyl)-alpha-D-glucosamine + NADPH + H(+)</text>
        <dbReference type="Rhea" id="RHEA:12248"/>
        <dbReference type="ChEBI" id="CHEBI:15378"/>
        <dbReference type="ChEBI" id="CHEBI:57783"/>
        <dbReference type="ChEBI" id="CHEBI:58349"/>
        <dbReference type="ChEBI" id="CHEBI:68483"/>
        <dbReference type="ChEBI" id="CHEBI:70757"/>
        <dbReference type="EC" id="1.3.1.98"/>
    </reaction>
</comment>
<dbReference type="GO" id="GO:0008360">
    <property type="term" value="P:regulation of cell shape"/>
    <property type="evidence" value="ECO:0007669"/>
    <property type="project" value="UniProtKB-KW"/>
</dbReference>
<dbReference type="KEGG" id="bbev:BBEV_1912"/>
<keyword evidence="10 16" id="KW-0133">Cell shape</keyword>
<evidence type="ECO:0000256" key="14">
    <source>
        <dbReference type="ARBA" id="ARBA00023316"/>
    </source>
</evidence>
<dbReference type="Pfam" id="PF01565">
    <property type="entry name" value="FAD_binding_4"/>
    <property type="match status" value="1"/>
</dbReference>
<feature type="active site" description="Proton donor" evidence="16">
    <location>
        <position position="221"/>
    </location>
</feature>
<dbReference type="InterPro" id="IPR006094">
    <property type="entry name" value="Oxid_FAD_bind_N"/>
</dbReference>
<evidence type="ECO:0000313" key="18">
    <source>
        <dbReference type="EMBL" id="AOM83273.1"/>
    </source>
</evidence>
<dbReference type="InterPro" id="IPR016169">
    <property type="entry name" value="FAD-bd_PCMH_sub2"/>
</dbReference>
<evidence type="ECO:0000256" key="12">
    <source>
        <dbReference type="ARBA" id="ARBA00023002"/>
    </source>
</evidence>
<dbReference type="GO" id="GO:0005829">
    <property type="term" value="C:cytosol"/>
    <property type="evidence" value="ECO:0007669"/>
    <property type="project" value="TreeGrafter"/>
</dbReference>
<accession>A0A1D7QW82</accession>
<evidence type="ECO:0000256" key="6">
    <source>
        <dbReference type="ARBA" id="ARBA00022618"/>
    </source>
</evidence>
<evidence type="ECO:0000256" key="3">
    <source>
        <dbReference type="ARBA" id="ARBA00004496"/>
    </source>
</evidence>
<dbReference type="Gene3D" id="3.30.43.10">
    <property type="entry name" value="Uridine Diphospho-n-acetylenolpyruvylglucosamine Reductase, domain 2"/>
    <property type="match status" value="1"/>
</dbReference>
<evidence type="ECO:0000256" key="16">
    <source>
        <dbReference type="HAMAP-Rule" id="MF_00037"/>
    </source>
</evidence>
<dbReference type="SUPFAM" id="SSF56194">
    <property type="entry name" value="Uridine diphospho-N-Acetylenolpyruvylglucosamine reductase, MurB, C-terminal domain"/>
    <property type="match status" value="1"/>
</dbReference>
<dbReference type="EMBL" id="CP012502">
    <property type="protein sequence ID" value="AOM83273.1"/>
    <property type="molecule type" value="Genomic_DNA"/>
</dbReference>
<organism evidence="18 19">
    <name type="scientific">Salisediminibacterium beveridgei</name>
    <dbReference type="NCBI Taxonomy" id="632773"/>
    <lineage>
        <taxon>Bacteria</taxon>
        <taxon>Bacillati</taxon>
        <taxon>Bacillota</taxon>
        <taxon>Bacilli</taxon>
        <taxon>Bacillales</taxon>
        <taxon>Bacillaceae</taxon>
        <taxon>Salisediminibacterium</taxon>
    </lineage>
</organism>
<dbReference type="PANTHER" id="PTHR21071:SF5">
    <property type="entry name" value="UDP-N-ACETYLENOLPYRUVOYLGLUCOSAMINE REDUCTASE"/>
    <property type="match status" value="1"/>
</dbReference>
<keyword evidence="14 16" id="KW-0961">Cell wall biogenesis/degradation</keyword>
<dbReference type="GO" id="GO:0071555">
    <property type="term" value="P:cell wall organization"/>
    <property type="evidence" value="ECO:0007669"/>
    <property type="project" value="UniProtKB-KW"/>
</dbReference>
<evidence type="ECO:0000256" key="4">
    <source>
        <dbReference type="ARBA" id="ARBA00004752"/>
    </source>
</evidence>
<evidence type="ECO:0000313" key="19">
    <source>
        <dbReference type="Proteomes" id="UP000094463"/>
    </source>
</evidence>
<dbReference type="GO" id="GO:0009252">
    <property type="term" value="P:peptidoglycan biosynthetic process"/>
    <property type="evidence" value="ECO:0007669"/>
    <property type="project" value="UniProtKB-UniRule"/>
</dbReference>
<dbReference type="GO" id="GO:0008762">
    <property type="term" value="F:UDP-N-acetylmuramate dehydrogenase activity"/>
    <property type="evidence" value="ECO:0007669"/>
    <property type="project" value="UniProtKB-UniRule"/>
</dbReference>
<dbReference type="OrthoDB" id="9804753at2"/>
<keyword evidence="5 16" id="KW-0963">Cytoplasm</keyword>
<comment type="cofactor">
    <cofactor evidence="1 16">
        <name>FAD</name>
        <dbReference type="ChEBI" id="CHEBI:57692"/>
    </cofactor>
</comment>
<evidence type="ECO:0000256" key="15">
    <source>
        <dbReference type="ARBA" id="ARBA00048914"/>
    </source>
</evidence>
<dbReference type="Proteomes" id="UP000094463">
    <property type="component" value="Chromosome"/>
</dbReference>
<gene>
    <name evidence="16 18" type="primary">murB</name>
    <name evidence="18" type="ORF">BBEV_1912</name>
</gene>
<comment type="similarity">
    <text evidence="16">Belongs to the MurB family.</text>
</comment>
<comment type="function">
    <text evidence="2 16">Cell wall formation.</text>
</comment>
<evidence type="ECO:0000259" key="17">
    <source>
        <dbReference type="PROSITE" id="PS51387"/>
    </source>
</evidence>
<keyword evidence="11 16" id="KW-0573">Peptidoglycan synthesis</keyword>
<comment type="subcellular location">
    <subcellularLocation>
        <location evidence="3 16">Cytoplasm</location>
    </subcellularLocation>
</comment>
<evidence type="ECO:0000256" key="8">
    <source>
        <dbReference type="ARBA" id="ARBA00022827"/>
    </source>
</evidence>
<evidence type="ECO:0000256" key="2">
    <source>
        <dbReference type="ARBA" id="ARBA00003921"/>
    </source>
</evidence>
<evidence type="ECO:0000256" key="1">
    <source>
        <dbReference type="ARBA" id="ARBA00001974"/>
    </source>
</evidence>
<sequence>MNSLLPTTARGKQLISESIAKFSTWKIGGVADVVYEPADVDDAVNVIRHVQSEEIPFFILGKGSNLMFPDEGIRGVVIKLADALNHLEQNGTEILAGAGYPIMKLASKMSRQGLSGLEFAAGIPATVGGAIFMNAGAHGGEMAQVVKRVHVVNPKGDFFWMHRDELVFRYRHSLLQEEGLICLEAELELTEGDPEMISRVLDKNKQYRKDTQPYGEPSCGSVFKNPLPQFAAKLIEEAGLKGSTYGGVTVSKKHANFIVNQNGGTAENVLDLMAHVQKTVENLTGVTLEPEVQVVRPDGTTIPGVKALYHHRKK</sequence>
<evidence type="ECO:0000256" key="5">
    <source>
        <dbReference type="ARBA" id="ARBA00022490"/>
    </source>
</evidence>